<dbReference type="GO" id="GO:0004045">
    <property type="term" value="F:peptidyl-tRNA hydrolase activity"/>
    <property type="evidence" value="ECO:0007669"/>
    <property type="project" value="InterPro"/>
</dbReference>
<keyword evidence="2 4" id="KW-0378">Hydrolase</keyword>
<organism evidence="4 5">
    <name type="scientific">Candidatus Terrybacteria bacterium RIFCSPHIGHO2_01_FULL_43_35</name>
    <dbReference type="NCBI Taxonomy" id="1802361"/>
    <lineage>
        <taxon>Bacteria</taxon>
        <taxon>Candidatus Terryibacteriota</taxon>
    </lineage>
</organism>
<dbReference type="CDD" id="cd00462">
    <property type="entry name" value="PTH"/>
    <property type="match status" value="1"/>
</dbReference>
<dbReference type="AlphaFoldDB" id="A0A1G2PE24"/>
<dbReference type="Pfam" id="PF01195">
    <property type="entry name" value="Pept_tRNA_hydro"/>
    <property type="match status" value="1"/>
</dbReference>
<sequence>MSNLYIVFGLGNPGSEYAETRHNTGRDIVARWCKQNDLPEFTENKKFLSLVSEGRINKSKIIAALPQIFMNNSGKAVSAVAKFYKAKPRQIIIVHDDMDIPVGRMKISVGKSAGGHKGVASCLRALKTLDVARFRIGTGKSIKWHERDLNKLVIAKFSPPEEQQLKKINKAASGALTLAINEGVEAAMNEYNQQ</sequence>
<dbReference type="PANTHER" id="PTHR17224:SF1">
    <property type="entry name" value="PEPTIDYL-TRNA HYDROLASE"/>
    <property type="match status" value="1"/>
</dbReference>
<dbReference type="SUPFAM" id="SSF53178">
    <property type="entry name" value="Peptidyl-tRNA hydrolase-like"/>
    <property type="match status" value="1"/>
</dbReference>
<dbReference type="PANTHER" id="PTHR17224">
    <property type="entry name" value="PEPTIDYL-TRNA HYDROLASE"/>
    <property type="match status" value="1"/>
</dbReference>
<dbReference type="EMBL" id="MHSR01000013">
    <property type="protein sequence ID" value="OHA46584.1"/>
    <property type="molecule type" value="Genomic_DNA"/>
</dbReference>
<comment type="caution">
    <text evidence="4">The sequence shown here is derived from an EMBL/GenBank/DDBJ whole genome shotgun (WGS) entry which is preliminary data.</text>
</comment>
<evidence type="ECO:0000256" key="3">
    <source>
        <dbReference type="ARBA" id="ARBA00022884"/>
    </source>
</evidence>
<dbReference type="GO" id="GO:0000049">
    <property type="term" value="F:tRNA binding"/>
    <property type="evidence" value="ECO:0007669"/>
    <property type="project" value="UniProtKB-KW"/>
</dbReference>
<evidence type="ECO:0000256" key="2">
    <source>
        <dbReference type="ARBA" id="ARBA00022801"/>
    </source>
</evidence>
<dbReference type="Gene3D" id="3.40.50.1470">
    <property type="entry name" value="Peptidyl-tRNA hydrolase"/>
    <property type="match status" value="1"/>
</dbReference>
<keyword evidence="3" id="KW-0694">RNA-binding</keyword>
<dbReference type="NCBIfam" id="TIGR00447">
    <property type="entry name" value="pth"/>
    <property type="match status" value="1"/>
</dbReference>
<dbReference type="InterPro" id="IPR001328">
    <property type="entry name" value="Pept_tRNA_hydro"/>
</dbReference>
<evidence type="ECO:0000313" key="4">
    <source>
        <dbReference type="EMBL" id="OHA46584.1"/>
    </source>
</evidence>
<gene>
    <name evidence="4" type="ORF">A2828_01605</name>
</gene>
<evidence type="ECO:0000313" key="5">
    <source>
        <dbReference type="Proteomes" id="UP000178869"/>
    </source>
</evidence>
<evidence type="ECO:0000256" key="1">
    <source>
        <dbReference type="ARBA" id="ARBA00022555"/>
    </source>
</evidence>
<keyword evidence="1" id="KW-0820">tRNA-binding</keyword>
<dbReference type="InterPro" id="IPR036416">
    <property type="entry name" value="Pept_tRNA_hydro_sf"/>
</dbReference>
<name>A0A1G2PE24_9BACT</name>
<dbReference type="Proteomes" id="UP000178869">
    <property type="component" value="Unassembled WGS sequence"/>
</dbReference>
<proteinExistence type="predicted"/>
<reference evidence="4 5" key="1">
    <citation type="journal article" date="2016" name="Nat. Commun.">
        <title>Thousands of microbial genomes shed light on interconnected biogeochemical processes in an aquifer system.</title>
        <authorList>
            <person name="Anantharaman K."/>
            <person name="Brown C.T."/>
            <person name="Hug L.A."/>
            <person name="Sharon I."/>
            <person name="Castelle C.J."/>
            <person name="Probst A.J."/>
            <person name="Thomas B.C."/>
            <person name="Singh A."/>
            <person name="Wilkins M.J."/>
            <person name="Karaoz U."/>
            <person name="Brodie E.L."/>
            <person name="Williams K.H."/>
            <person name="Hubbard S.S."/>
            <person name="Banfield J.F."/>
        </authorList>
    </citation>
    <scope>NUCLEOTIDE SEQUENCE [LARGE SCALE GENOMIC DNA]</scope>
</reference>
<accession>A0A1G2PE24</accession>
<protein>
    <submittedName>
        <fullName evidence="4">Aminoacyl-tRNA hydrolase</fullName>
    </submittedName>
</protein>